<dbReference type="AlphaFoldDB" id="A0A146KGA9"/>
<dbReference type="GO" id="GO:0004674">
    <property type="term" value="F:protein serine/threonine kinase activity"/>
    <property type="evidence" value="ECO:0007669"/>
    <property type="project" value="UniProtKB-KW"/>
</dbReference>
<dbReference type="Pfam" id="PF00069">
    <property type="entry name" value="Pkinase"/>
    <property type="match status" value="1"/>
</dbReference>
<dbReference type="InterPro" id="IPR000719">
    <property type="entry name" value="Prot_kinase_dom"/>
</dbReference>
<accession>A0A146KGA9</accession>
<dbReference type="PANTHER" id="PTHR24345:SF0">
    <property type="entry name" value="CELL CYCLE SERINE_THREONINE-PROTEIN KINASE CDC5_MSD2"/>
    <property type="match status" value="1"/>
</dbReference>
<dbReference type="PROSITE" id="PS50011">
    <property type="entry name" value="PROTEIN_KINASE_DOM"/>
    <property type="match status" value="1"/>
</dbReference>
<evidence type="ECO:0000256" key="4">
    <source>
        <dbReference type="ARBA" id="ARBA00022777"/>
    </source>
</evidence>
<keyword evidence="4 7" id="KW-0418">Kinase</keyword>
<feature type="non-terminal residue" evidence="7">
    <location>
        <position position="1"/>
    </location>
</feature>
<name>A0A146KGA9_9EUKA</name>
<feature type="domain" description="Protein kinase" evidence="6">
    <location>
        <begin position="1"/>
        <end position="193"/>
    </location>
</feature>
<dbReference type="PANTHER" id="PTHR24345">
    <property type="entry name" value="SERINE/THREONINE-PROTEIN KINASE PLK"/>
    <property type="match status" value="1"/>
</dbReference>
<evidence type="ECO:0000256" key="1">
    <source>
        <dbReference type="ARBA" id="ARBA00022527"/>
    </source>
</evidence>
<keyword evidence="5" id="KW-0067">ATP-binding</keyword>
<dbReference type="GO" id="GO:0005524">
    <property type="term" value="F:ATP binding"/>
    <property type="evidence" value="ECO:0007669"/>
    <property type="project" value="UniProtKB-KW"/>
</dbReference>
<protein>
    <submittedName>
        <fullName evidence="7">Kinase</fullName>
    </submittedName>
</protein>
<dbReference type="InterPro" id="IPR011009">
    <property type="entry name" value="Kinase-like_dom_sf"/>
</dbReference>
<sequence>TIKKQLGVGGFAHVYKAELIHNSKVFNVSLKLFNREKDQIQFDKQSVSASYLRELYANAVLLQRVHQLKNIDLLDSVSVPINKLLCGLIGKHGNGAILFQYSQGDSVFNMIKADRTFSKQQIKSYFSQMVELVRLLHQCDMVHCDIKIDNWILDNQIIKLIDFGKAVDLQLFAADNQQLSFAGYSLRAVSPSP</sequence>
<evidence type="ECO:0000259" key="6">
    <source>
        <dbReference type="PROSITE" id="PS50011"/>
    </source>
</evidence>
<dbReference type="Gene3D" id="1.10.510.10">
    <property type="entry name" value="Transferase(Phosphotransferase) domain 1"/>
    <property type="match status" value="1"/>
</dbReference>
<gene>
    <name evidence="7" type="ORF">TPC1_12820</name>
</gene>
<keyword evidence="1" id="KW-0723">Serine/threonine-protein kinase</keyword>
<keyword evidence="3" id="KW-0547">Nucleotide-binding</keyword>
<organism evidence="7">
    <name type="scientific">Trepomonas sp. PC1</name>
    <dbReference type="NCBI Taxonomy" id="1076344"/>
    <lineage>
        <taxon>Eukaryota</taxon>
        <taxon>Metamonada</taxon>
        <taxon>Diplomonadida</taxon>
        <taxon>Hexamitidae</taxon>
        <taxon>Hexamitinae</taxon>
        <taxon>Trepomonas</taxon>
    </lineage>
</organism>
<dbReference type="SMART" id="SM00220">
    <property type="entry name" value="S_TKc"/>
    <property type="match status" value="1"/>
</dbReference>
<evidence type="ECO:0000256" key="2">
    <source>
        <dbReference type="ARBA" id="ARBA00022679"/>
    </source>
</evidence>
<dbReference type="GO" id="GO:0005634">
    <property type="term" value="C:nucleus"/>
    <property type="evidence" value="ECO:0007669"/>
    <property type="project" value="TreeGrafter"/>
</dbReference>
<evidence type="ECO:0000313" key="7">
    <source>
        <dbReference type="EMBL" id="JAP94506.1"/>
    </source>
</evidence>
<proteinExistence type="predicted"/>
<reference evidence="7" key="1">
    <citation type="submission" date="2015-07" db="EMBL/GenBank/DDBJ databases">
        <title>Adaptation to a free-living lifestyle via gene acquisitions in the diplomonad Trepomonas sp. PC1.</title>
        <authorList>
            <person name="Xu F."/>
            <person name="Jerlstrom-Hultqvist J."/>
            <person name="Kolisko M."/>
            <person name="Simpson A.G.B."/>
            <person name="Roger A.J."/>
            <person name="Svard S.G."/>
            <person name="Andersson J.O."/>
        </authorList>
    </citation>
    <scope>NUCLEOTIDE SEQUENCE</scope>
    <source>
        <strain evidence="7">PC1</strain>
    </source>
</reference>
<evidence type="ECO:0000256" key="3">
    <source>
        <dbReference type="ARBA" id="ARBA00022741"/>
    </source>
</evidence>
<evidence type="ECO:0000256" key="5">
    <source>
        <dbReference type="ARBA" id="ARBA00022840"/>
    </source>
</evidence>
<dbReference type="SUPFAM" id="SSF56112">
    <property type="entry name" value="Protein kinase-like (PK-like)"/>
    <property type="match status" value="1"/>
</dbReference>
<dbReference type="EMBL" id="GDID01002100">
    <property type="protein sequence ID" value="JAP94506.1"/>
    <property type="molecule type" value="Transcribed_RNA"/>
</dbReference>
<feature type="non-terminal residue" evidence="7">
    <location>
        <position position="193"/>
    </location>
</feature>
<keyword evidence="2" id="KW-0808">Transferase</keyword>